<dbReference type="AlphaFoldDB" id="A0A388KGA0"/>
<comment type="similarity">
    <text evidence="1">Belongs to the FAM136 family.</text>
</comment>
<dbReference type="EMBL" id="BFEA01000109">
    <property type="protein sequence ID" value="GBG69075.1"/>
    <property type="molecule type" value="Genomic_DNA"/>
</dbReference>
<proteinExistence type="inferred from homology"/>
<evidence type="ECO:0000313" key="3">
    <source>
        <dbReference type="Proteomes" id="UP000265515"/>
    </source>
</evidence>
<dbReference type="OrthoDB" id="9975421at2759"/>
<dbReference type="PANTHER" id="PTHR21096">
    <property type="entry name" value="PROTEIN FAM136A"/>
    <property type="match status" value="1"/>
</dbReference>
<evidence type="ECO:0008006" key="4">
    <source>
        <dbReference type="Google" id="ProtNLM"/>
    </source>
</evidence>
<protein>
    <recommendedName>
        <fullName evidence="4">Protein FAM136A</fullName>
    </recommendedName>
</protein>
<organism evidence="2 3">
    <name type="scientific">Chara braunii</name>
    <name type="common">Braun's stonewort</name>
    <dbReference type="NCBI Taxonomy" id="69332"/>
    <lineage>
        <taxon>Eukaryota</taxon>
        <taxon>Viridiplantae</taxon>
        <taxon>Streptophyta</taxon>
        <taxon>Charophyceae</taxon>
        <taxon>Charales</taxon>
        <taxon>Characeae</taxon>
        <taxon>Chara</taxon>
    </lineage>
</organism>
<dbReference type="InterPro" id="IPR008560">
    <property type="entry name" value="DUF842_euk"/>
</dbReference>
<dbReference type="GO" id="GO:0005737">
    <property type="term" value="C:cytoplasm"/>
    <property type="evidence" value="ECO:0007669"/>
    <property type="project" value="TreeGrafter"/>
</dbReference>
<keyword evidence="3" id="KW-1185">Reference proteome</keyword>
<evidence type="ECO:0000256" key="1">
    <source>
        <dbReference type="ARBA" id="ARBA00009952"/>
    </source>
</evidence>
<dbReference type="OMA" id="NCVKDCN"/>
<sequence length="143" mass="16457">MTSAANRVRDAIEALIADVDRSVMRPQQKQAYKCCYDCCDNDKLTGDQLQQCIQNCTITVQTTEEIVNRELSQFQERLQRCANLCQERARDEMPIGDSVSSGVRAKLQESMDSCIDKCAEEQLRVLPKVMERIKYYATHQSRR</sequence>
<name>A0A388KGA0_CHABU</name>
<dbReference type="Pfam" id="PF05811">
    <property type="entry name" value="DUF842"/>
    <property type="match status" value="1"/>
</dbReference>
<accession>A0A388KGA0</accession>
<dbReference type="Gramene" id="GBG69075">
    <property type="protein sequence ID" value="GBG69075"/>
    <property type="gene ID" value="CBR_g3774"/>
</dbReference>
<comment type="caution">
    <text evidence="2">The sequence shown here is derived from an EMBL/GenBank/DDBJ whole genome shotgun (WGS) entry which is preliminary data.</text>
</comment>
<dbReference type="PANTHER" id="PTHR21096:SF0">
    <property type="entry name" value="PROTEIN FAM136A"/>
    <property type="match status" value="1"/>
</dbReference>
<gene>
    <name evidence="2" type="ORF">CBR_g3774</name>
</gene>
<reference evidence="2 3" key="1">
    <citation type="journal article" date="2018" name="Cell">
        <title>The Chara Genome: Secondary Complexity and Implications for Plant Terrestrialization.</title>
        <authorList>
            <person name="Nishiyama T."/>
            <person name="Sakayama H."/>
            <person name="Vries J.D."/>
            <person name="Buschmann H."/>
            <person name="Saint-Marcoux D."/>
            <person name="Ullrich K.K."/>
            <person name="Haas F.B."/>
            <person name="Vanderstraeten L."/>
            <person name="Becker D."/>
            <person name="Lang D."/>
            <person name="Vosolsobe S."/>
            <person name="Rombauts S."/>
            <person name="Wilhelmsson P.K.I."/>
            <person name="Janitza P."/>
            <person name="Kern R."/>
            <person name="Heyl A."/>
            <person name="Rumpler F."/>
            <person name="Villalobos L.I.A.C."/>
            <person name="Clay J.M."/>
            <person name="Skokan R."/>
            <person name="Toyoda A."/>
            <person name="Suzuki Y."/>
            <person name="Kagoshima H."/>
            <person name="Schijlen E."/>
            <person name="Tajeshwar N."/>
            <person name="Catarino B."/>
            <person name="Hetherington A.J."/>
            <person name="Saltykova A."/>
            <person name="Bonnot C."/>
            <person name="Breuninger H."/>
            <person name="Symeonidi A."/>
            <person name="Radhakrishnan G.V."/>
            <person name="Van Nieuwerburgh F."/>
            <person name="Deforce D."/>
            <person name="Chang C."/>
            <person name="Karol K.G."/>
            <person name="Hedrich R."/>
            <person name="Ulvskov P."/>
            <person name="Glockner G."/>
            <person name="Delwiche C.F."/>
            <person name="Petrasek J."/>
            <person name="Van de Peer Y."/>
            <person name="Friml J."/>
            <person name="Beilby M."/>
            <person name="Dolan L."/>
            <person name="Kohara Y."/>
            <person name="Sugano S."/>
            <person name="Fujiyama A."/>
            <person name="Delaux P.-M."/>
            <person name="Quint M."/>
            <person name="TheiBen G."/>
            <person name="Hagemann M."/>
            <person name="Harholt J."/>
            <person name="Dunand C."/>
            <person name="Zachgo S."/>
            <person name="Langdale J."/>
            <person name="Maumus F."/>
            <person name="Straeten D.V.D."/>
            <person name="Gould S.B."/>
            <person name="Rensing S.A."/>
        </authorList>
    </citation>
    <scope>NUCLEOTIDE SEQUENCE [LARGE SCALE GENOMIC DNA]</scope>
    <source>
        <strain evidence="2 3">S276</strain>
    </source>
</reference>
<dbReference type="Proteomes" id="UP000265515">
    <property type="component" value="Unassembled WGS sequence"/>
</dbReference>
<evidence type="ECO:0000313" key="2">
    <source>
        <dbReference type="EMBL" id="GBG69075.1"/>
    </source>
</evidence>